<dbReference type="PANTHER" id="PTHR43065:SF42">
    <property type="entry name" value="TWO-COMPONENT SENSOR PPRA"/>
    <property type="match status" value="1"/>
</dbReference>
<organism evidence="5 6">
    <name type="scientific">Tectimicrobiota bacterium</name>
    <dbReference type="NCBI Taxonomy" id="2528274"/>
    <lineage>
        <taxon>Bacteria</taxon>
        <taxon>Pseudomonadati</taxon>
        <taxon>Nitrospinota/Tectimicrobiota group</taxon>
        <taxon>Candidatus Tectimicrobiota</taxon>
    </lineage>
</organism>
<dbReference type="SUPFAM" id="SSF47384">
    <property type="entry name" value="Homodimeric domain of signal transducing histidine kinase"/>
    <property type="match status" value="1"/>
</dbReference>
<dbReference type="AlphaFoldDB" id="A0A932HXW7"/>
<dbReference type="Pfam" id="PF02518">
    <property type="entry name" value="HATPase_c"/>
    <property type="match status" value="1"/>
</dbReference>
<dbReference type="InterPro" id="IPR036890">
    <property type="entry name" value="HATPase_C_sf"/>
</dbReference>
<reference evidence="5" key="1">
    <citation type="submission" date="2020-07" db="EMBL/GenBank/DDBJ databases">
        <title>Huge and variable diversity of episymbiotic CPR bacteria and DPANN archaea in groundwater ecosystems.</title>
        <authorList>
            <person name="He C.Y."/>
            <person name="Keren R."/>
            <person name="Whittaker M."/>
            <person name="Farag I.F."/>
            <person name="Doudna J."/>
            <person name="Cate J.H.D."/>
            <person name="Banfield J.F."/>
        </authorList>
    </citation>
    <scope>NUCLEOTIDE SEQUENCE</scope>
    <source>
        <strain evidence="5">NC_groundwater_763_Ag_S-0.2um_68_21</strain>
    </source>
</reference>
<dbReference type="PRINTS" id="PR00344">
    <property type="entry name" value="BCTRLSENSOR"/>
</dbReference>
<dbReference type="InterPro" id="IPR029016">
    <property type="entry name" value="GAF-like_dom_sf"/>
</dbReference>
<dbReference type="Proteomes" id="UP000782312">
    <property type="component" value="Unassembled WGS sequence"/>
</dbReference>
<dbReference type="GO" id="GO:0000155">
    <property type="term" value="F:phosphorelay sensor kinase activity"/>
    <property type="evidence" value="ECO:0007669"/>
    <property type="project" value="InterPro"/>
</dbReference>
<protein>
    <recommendedName>
        <fullName evidence="2">histidine kinase</fullName>
        <ecNumber evidence="2">2.7.13.3</ecNumber>
    </recommendedName>
</protein>
<dbReference type="PANTHER" id="PTHR43065">
    <property type="entry name" value="SENSOR HISTIDINE KINASE"/>
    <property type="match status" value="1"/>
</dbReference>
<evidence type="ECO:0000256" key="3">
    <source>
        <dbReference type="ARBA" id="ARBA00022553"/>
    </source>
</evidence>
<evidence type="ECO:0000256" key="1">
    <source>
        <dbReference type="ARBA" id="ARBA00000085"/>
    </source>
</evidence>
<accession>A0A932HXW7</accession>
<dbReference type="InterPro" id="IPR004358">
    <property type="entry name" value="Sig_transdc_His_kin-like_C"/>
</dbReference>
<evidence type="ECO:0000313" key="6">
    <source>
        <dbReference type="Proteomes" id="UP000782312"/>
    </source>
</evidence>
<dbReference type="InterPro" id="IPR005467">
    <property type="entry name" value="His_kinase_dom"/>
</dbReference>
<keyword evidence="3" id="KW-0597">Phosphoprotein</keyword>
<dbReference type="InterPro" id="IPR036097">
    <property type="entry name" value="HisK_dim/P_sf"/>
</dbReference>
<evidence type="ECO:0000313" key="5">
    <source>
        <dbReference type="EMBL" id="MBI3127724.1"/>
    </source>
</evidence>
<proteinExistence type="predicted"/>
<gene>
    <name evidence="5" type="ORF">HYZ11_08990</name>
</gene>
<dbReference type="Pfam" id="PF00512">
    <property type="entry name" value="HisKA"/>
    <property type="match status" value="1"/>
</dbReference>
<name>A0A932HXW7_UNCTE</name>
<dbReference type="Gene3D" id="3.30.565.10">
    <property type="entry name" value="Histidine kinase-like ATPase, C-terminal domain"/>
    <property type="match status" value="1"/>
</dbReference>
<dbReference type="Gene3D" id="3.30.450.40">
    <property type="match status" value="1"/>
</dbReference>
<dbReference type="SUPFAM" id="SSF55874">
    <property type="entry name" value="ATPase domain of HSP90 chaperone/DNA topoisomerase II/histidine kinase"/>
    <property type="match status" value="1"/>
</dbReference>
<dbReference type="Gene3D" id="1.10.287.130">
    <property type="match status" value="1"/>
</dbReference>
<dbReference type="SUPFAM" id="SSF55781">
    <property type="entry name" value="GAF domain-like"/>
    <property type="match status" value="1"/>
</dbReference>
<dbReference type="EC" id="2.7.13.3" evidence="2"/>
<comment type="catalytic activity">
    <reaction evidence="1">
        <text>ATP + protein L-histidine = ADP + protein N-phospho-L-histidine.</text>
        <dbReference type="EC" id="2.7.13.3"/>
    </reaction>
</comment>
<dbReference type="Pfam" id="PF01590">
    <property type="entry name" value="GAF"/>
    <property type="match status" value="1"/>
</dbReference>
<feature type="domain" description="Histidine kinase" evidence="4">
    <location>
        <begin position="206"/>
        <end position="419"/>
    </location>
</feature>
<dbReference type="SMART" id="SM00065">
    <property type="entry name" value="GAF"/>
    <property type="match status" value="1"/>
</dbReference>
<evidence type="ECO:0000256" key="2">
    <source>
        <dbReference type="ARBA" id="ARBA00012438"/>
    </source>
</evidence>
<evidence type="ECO:0000259" key="4">
    <source>
        <dbReference type="PROSITE" id="PS50109"/>
    </source>
</evidence>
<comment type="caution">
    <text evidence="5">The sequence shown here is derived from an EMBL/GenBank/DDBJ whole genome shotgun (WGS) entry which is preliminary data.</text>
</comment>
<dbReference type="InterPro" id="IPR003661">
    <property type="entry name" value="HisK_dim/P_dom"/>
</dbReference>
<dbReference type="PROSITE" id="PS50109">
    <property type="entry name" value="HIS_KIN"/>
    <property type="match status" value="1"/>
</dbReference>
<sequence>MSQGDPPGFDAPDLRHFASLINLFHGLLSTLDLDEALSRIARSAAELLELPYVALWLREGEFLEMRAESSRWIEAQNQIRRLRVGEGVGGRAAEAREPLYIEDIRSDPRWVNAAWARQHNLGSCLSVPLMGRKDVVGVLSCVSRGVRHFSRQETYLATTFANSAAFAVENARAFADLERSYAELKERQQMLVRAEKLTTLGTLASGLAHEILNPANIIGLHGQRLQMGGSSEAEAAQSAEVILRNVKRIDDICQTFRQYSREEKLKAAPLDPDSLITDTLPLVQHEYRTAGIEIALDLGGGGLRVMGDRSSLQQVFVNLYTNARDAMASGGRLRISTQAAETAGRPCWEARLQDTGPGIPPGIIGRIFDPFFTTKPQEKGTGLGLFITHGIVAQHGGALLAESSPGQGATFIIQLPLVEGEGAGAP</sequence>
<dbReference type="SMART" id="SM00387">
    <property type="entry name" value="HATPase_c"/>
    <property type="match status" value="1"/>
</dbReference>
<dbReference type="EMBL" id="JACPUR010000019">
    <property type="protein sequence ID" value="MBI3127724.1"/>
    <property type="molecule type" value="Genomic_DNA"/>
</dbReference>
<dbReference type="InterPro" id="IPR003594">
    <property type="entry name" value="HATPase_dom"/>
</dbReference>
<dbReference type="SMART" id="SM00388">
    <property type="entry name" value="HisKA"/>
    <property type="match status" value="1"/>
</dbReference>
<dbReference type="InterPro" id="IPR003018">
    <property type="entry name" value="GAF"/>
</dbReference>